<organism evidence="2 3">
    <name type="scientific">Acinetobacter baumannii</name>
    <dbReference type="NCBI Taxonomy" id="470"/>
    <lineage>
        <taxon>Bacteria</taxon>
        <taxon>Pseudomonadati</taxon>
        <taxon>Pseudomonadota</taxon>
        <taxon>Gammaproteobacteria</taxon>
        <taxon>Moraxellales</taxon>
        <taxon>Moraxellaceae</taxon>
        <taxon>Acinetobacter</taxon>
        <taxon>Acinetobacter calcoaceticus/baumannii complex</taxon>
    </lineage>
</organism>
<dbReference type="Proteomes" id="UP000280073">
    <property type="component" value="Unassembled WGS sequence"/>
</dbReference>
<comment type="caution">
    <text evidence="2">The sequence shown here is derived from an EMBL/GenBank/DDBJ whole genome shotgun (WGS) entry which is preliminary data.</text>
</comment>
<evidence type="ECO:0000313" key="2">
    <source>
        <dbReference type="EMBL" id="RSR30407.1"/>
    </source>
</evidence>
<dbReference type="EMBL" id="RFDI01002047">
    <property type="protein sequence ID" value="RSR30407.1"/>
    <property type="molecule type" value="Genomic_DNA"/>
</dbReference>
<gene>
    <name evidence="2" type="ORF">EA686_25595</name>
</gene>
<evidence type="ECO:0000256" key="1">
    <source>
        <dbReference type="SAM" id="Phobius"/>
    </source>
</evidence>
<name>A0A3R9RWB4_ACIBA</name>
<keyword evidence="1" id="KW-0812">Transmembrane</keyword>
<reference evidence="2 3" key="1">
    <citation type="submission" date="2018-10" db="EMBL/GenBank/DDBJ databases">
        <title>GWAS and RNA-Seq identify cryptic mechanisms of antimicrobial resistance in Acinetobacter baumannii.</title>
        <authorList>
            <person name="Sahl J.W."/>
        </authorList>
    </citation>
    <scope>NUCLEOTIDE SEQUENCE [LARGE SCALE GENOMIC DNA]</scope>
    <source>
        <strain evidence="2 3">TG28175</strain>
    </source>
</reference>
<protein>
    <submittedName>
        <fullName evidence="2">Penicillin-binding protein 1B</fullName>
    </submittedName>
</protein>
<keyword evidence="1" id="KW-0472">Membrane</keyword>
<feature type="transmembrane region" description="Helical" evidence="1">
    <location>
        <begin position="6"/>
        <end position="30"/>
    </location>
</feature>
<evidence type="ECO:0000313" key="3">
    <source>
        <dbReference type="Proteomes" id="UP000280073"/>
    </source>
</evidence>
<sequence>MKFERGIGFFALIFSILVIGAFIALSIYLIRLDNIIREKFEGQRWDIPAKVFARPLEIYNNAPITQANFTQELKLLGYKTSS</sequence>
<feature type="non-terminal residue" evidence="2">
    <location>
        <position position="82"/>
    </location>
</feature>
<keyword evidence="1" id="KW-1133">Transmembrane helix</keyword>
<dbReference type="AlphaFoldDB" id="A0A3R9RWB4"/>
<accession>A0A3R9RWB4</accession>
<proteinExistence type="predicted"/>